<dbReference type="Proteomes" id="UP000693946">
    <property type="component" value="Linkage Group LG21"/>
</dbReference>
<evidence type="ECO:0000313" key="3">
    <source>
        <dbReference type="Proteomes" id="UP000693946"/>
    </source>
</evidence>
<sequence length="158" mass="18366">MKFHLFPRAQKKEVKVNAETRDILFLATTVYHIFQRTHALKGLSEAEKVFHISRIVKKTRKGLAVFYEQVPDISKAKVLAKVVVQDLKEKYGDKLKCMLLEQNVDVEAIVVFHLRRRTEKLFKQTKKSSNWALSFTEIYCLISFVIFVSAALIFSFVL</sequence>
<organism evidence="2 3">
    <name type="scientific">Solea senegalensis</name>
    <name type="common">Senegalese sole</name>
    <dbReference type="NCBI Taxonomy" id="28829"/>
    <lineage>
        <taxon>Eukaryota</taxon>
        <taxon>Metazoa</taxon>
        <taxon>Chordata</taxon>
        <taxon>Craniata</taxon>
        <taxon>Vertebrata</taxon>
        <taxon>Euteleostomi</taxon>
        <taxon>Actinopterygii</taxon>
        <taxon>Neopterygii</taxon>
        <taxon>Teleostei</taxon>
        <taxon>Neoteleostei</taxon>
        <taxon>Acanthomorphata</taxon>
        <taxon>Carangaria</taxon>
        <taxon>Pleuronectiformes</taxon>
        <taxon>Pleuronectoidei</taxon>
        <taxon>Soleidae</taxon>
        <taxon>Solea</taxon>
    </lineage>
</organism>
<gene>
    <name evidence="2" type="ORF">JOB18_029837</name>
</gene>
<keyword evidence="1" id="KW-0472">Membrane</keyword>
<proteinExistence type="predicted"/>
<feature type="transmembrane region" description="Helical" evidence="1">
    <location>
        <begin position="131"/>
        <end position="157"/>
    </location>
</feature>
<evidence type="ECO:0000256" key="1">
    <source>
        <dbReference type="SAM" id="Phobius"/>
    </source>
</evidence>
<reference evidence="2 3" key="1">
    <citation type="journal article" date="2021" name="Sci. Rep.">
        <title>Chromosome anchoring in Senegalese sole (Solea senegalensis) reveals sex-associated markers and genome rearrangements in flatfish.</title>
        <authorList>
            <person name="Guerrero-Cozar I."/>
            <person name="Gomez-Garrido J."/>
            <person name="Berbel C."/>
            <person name="Martinez-Blanch J.F."/>
            <person name="Alioto T."/>
            <person name="Claros M.G."/>
            <person name="Gagnaire P.A."/>
            <person name="Manchado M."/>
        </authorList>
    </citation>
    <scope>NUCLEOTIDE SEQUENCE [LARGE SCALE GENOMIC DNA]</scope>
    <source>
        <strain evidence="2">Sse05_10M</strain>
    </source>
</reference>
<name>A0AAV6R210_SOLSE</name>
<evidence type="ECO:0000313" key="2">
    <source>
        <dbReference type="EMBL" id="KAG7499128.1"/>
    </source>
</evidence>
<protein>
    <submittedName>
        <fullName evidence="2">Uncharacterized protein</fullName>
    </submittedName>
</protein>
<keyword evidence="3" id="KW-1185">Reference proteome</keyword>
<comment type="caution">
    <text evidence="2">The sequence shown here is derived from an EMBL/GenBank/DDBJ whole genome shotgun (WGS) entry which is preliminary data.</text>
</comment>
<accession>A0AAV6R210</accession>
<keyword evidence="1" id="KW-1133">Transmembrane helix</keyword>
<dbReference type="EMBL" id="JAGKHQ010000014">
    <property type="protein sequence ID" value="KAG7499128.1"/>
    <property type="molecule type" value="Genomic_DNA"/>
</dbReference>
<dbReference type="AlphaFoldDB" id="A0AAV6R210"/>
<keyword evidence="1" id="KW-0812">Transmembrane</keyword>